<gene>
    <name evidence="1" type="ORF">Gocc_3076</name>
</gene>
<reference evidence="1 2" key="1">
    <citation type="submission" date="2018-07" db="EMBL/GenBank/DDBJ databases">
        <title>High-quality-draft genome sequence of Gaiella occulta.</title>
        <authorList>
            <person name="Severino R."/>
            <person name="Froufe H.J.C."/>
            <person name="Rainey F.A."/>
            <person name="Barroso C."/>
            <person name="Albuquerque L."/>
            <person name="Lobo-Da-Cunha A."/>
            <person name="Da Costa M.S."/>
            <person name="Egas C."/>
        </authorList>
    </citation>
    <scope>NUCLEOTIDE SEQUENCE [LARGE SCALE GENOMIC DNA]</scope>
    <source>
        <strain evidence="1 2">F2-233</strain>
    </source>
</reference>
<sequence length="360" mass="40134">MFVFDPERVARVLGVLPALAALLRDPRAEGRPSAVFDGMRLTDRALYRLLANPHYPHLRESLRGIDAAAAGGLKLKELRNANLRGHFGSYLQEALLADHFLTRSLAVSKGQAGNGRNPDLEIVANDFTATVEVYSPRSWQWRKDWLDDVVDTLKYADIPYAYNASVDVVAHGIPIDTELLEKMILDTGRDVLTRLTTDLGNLDETVAGAMWTYEHQRGEITTTIEFTRVEDTNTGLDRWVSMSPPGEIYRAEPEFEDVLKKIREKAEKRQVERGSGVLRGLAADVSRTGIDYELETGRINLDPAAAARAGIDLDQLGLDFIALTLPRRGKDGPKRGVRATVLFEDTRITNGQLRQLFDLP</sequence>
<evidence type="ECO:0000313" key="1">
    <source>
        <dbReference type="EMBL" id="RDI73197.1"/>
    </source>
</evidence>
<proteinExistence type="predicted"/>
<organism evidence="1 2">
    <name type="scientific">Gaiella occulta</name>
    <dbReference type="NCBI Taxonomy" id="1002870"/>
    <lineage>
        <taxon>Bacteria</taxon>
        <taxon>Bacillati</taxon>
        <taxon>Actinomycetota</taxon>
        <taxon>Thermoleophilia</taxon>
        <taxon>Gaiellales</taxon>
        <taxon>Gaiellaceae</taxon>
        <taxon>Gaiella</taxon>
    </lineage>
</organism>
<evidence type="ECO:0000313" key="2">
    <source>
        <dbReference type="Proteomes" id="UP000254134"/>
    </source>
</evidence>
<protein>
    <submittedName>
        <fullName evidence="1">Uncharacterized protein</fullName>
    </submittedName>
</protein>
<name>A0A7M2YUP9_9ACTN</name>
<dbReference type="Proteomes" id="UP000254134">
    <property type="component" value="Unassembled WGS sequence"/>
</dbReference>
<dbReference type="AlphaFoldDB" id="A0A7M2YUP9"/>
<comment type="caution">
    <text evidence="1">The sequence shown here is derived from an EMBL/GenBank/DDBJ whole genome shotgun (WGS) entry which is preliminary data.</text>
</comment>
<accession>A0A7M2YUP9</accession>
<dbReference type="EMBL" id="QQZY01000013">
    <property type="protein sequence ID" value="RDI73197.1"/>
    <property type="molecule type" value="Genomic_DNA"/>
</dbReference>
<keyword evidence="2" id="KW-1185">Reference proteome</keyword>
<reference evidence="2" key="2">
    <citation type="journal article" date="2019" name="MicrobiologyOpen">
        <title>High-quality draft genome sequence of Gaiella occulta isolated from a 150 meter deep mineral water borehole and comparison with the genome sequences of other deep-branching lineages of the phylum Actinobacteria.</title>
        <authorList>
            <person name="Severino R."/>
            <person name="Froufe H.J.C."/>
            <person name="Barroso C."/>
            <person name="Albuquerque L."/>
            <person name="Lobo-da-Cunha A."/>
            <person name="da Costa M.S."/>
            <person name="Egas C."/>
        </authorList>
    </citation>
    <scope>NUCLEOTIDE SEQUENCE [LARGE SCALE GENOMIC DNA]</scope>
    <source>
        <strain evidence="2">F2-233</strain>
    </source>
</reference>